<keyword evidence="1" id="KW-0732">Signal</keyword>
<reference evidence="2 3" key="1">
    <citation type="submission" date="2022-11" db="EMBL/GenBank/DDBJ databases">
        <title>Minimal conservation of predation-associated metabolite biosynthetic gene clusters underscores biosynthetic potential of Myxococcota including descriptions for ten novel species: Archangium lansinium sp. nov., Myxococcus landrumus sp. nov., Nannocystis bai.</title>
        <authorList>
            <person name="Ahearne A."/>
            <person name="Stevens C."/>
            <person name="Dowd S."/>
        </authorList>
    </citation>
    <scope>NUCLEOTIDE SEQUENCE [LARGE SCALE GENOMIC DNA]</scope>
    <source>
        <strain evidence="2 3">NCWAL01</strain>
    </source>
</reference>
<protein>
    <submittedName>
        <fullName evidence="2">Uncharacterized protein</fullName>
    </submittedName>
</protein>
<comment type="caution">
    <text evidence="2">The sequence shown here is derived from an EMBL/GenBank/DDBJ whole genome shotgun (WGS) entry which is preliminary data.</text>
</comment>
<name>A0ABT5D484_9BACT</name>
<sequence length="358" mass="39075">MIPLPLLVLGLAATSPTAAPSTAEQLHAVCQTHAQEPGTPWALAHGITLEGRDFRARDGRRAVDVIVSDFLRRDAAPGGRGLFFEPSTPQGQPVAPHPALLEKTLVLAGVPLGRKFQTDEGPVTLKHLVEALQRTFRPALASSAEGAWTLDALGHVLTPGASFQNGAGETVRIDAVMDEALVTLERAQSELAEGMKAGLPQVPKRKQGIYTHPCGGLHFFQAVASWARHPAVRRAWGGRLEAQVDVLLYRLGSEARQYEAALATAPQHRLALLSQSLKFYGHFLETLGRYRKENGWRPSASQQRAVVRAHQLLEATVRRLGEAQAFQRMPTLAREEPQLFWDLLGDSCHAAHGLDLWK</sequence>
<dbReference type="Proteomes" id="UP001221838">
    <property type="component" value="Unassembled WGS sequence"/>
</dbReference>
<evidence type="ECO:0000256" key="1">
    <source>
        <dbReference type="SAM" id="SignalP"/>
    </source>
</evidence>
<feature type="chain" id="PRO_5045447530" evidence="1">
    <location>
        <begin position="19"/>
        <end position="358"/>
    </location>
</feature>
<proteinExistence type="predicted"/>
<dbReference type="RefSeq" id="WP_272136371.1">
    <property type="nucleotide sequence ID" value="NZ_JAQNDM010000002.1"/>
</dbReference>
<gene>
    <name evidence="2" type="ORF">POL68_08350</name>
</gene>
<keyword evidence="3" id="KW-1185">Reference proteome</keyword>
<dbReference type="EMBL" id="JAQNDM010000002">
    <property type="protein sequence ID" value="MDC0708476.1"/>
    <property type="molecule type" value="Genomic_DNA"/>
</dbReference>
<organism evidence="2 3">
    <name type="scientific">Stigmatella ashevillensis</name>
    <dbReference type="NCBI Taxonomy" id="2995309"/>
    <lineage>
        <taxon>Bacteria</taxon>
        <taxon>Pseudomonadati</taxon>
        <taxon>Myxococcota</taxon>
        <taxon>Myxococcia</taxon>
        <taxon>Myxococcales</taxon>
        <taxon>Cystobacterineae</taxon>
        <taxon>Archangiaceae</taxon>
        <taxon>Stigmatella</taxon>
    </lineage>
</organism>
<evidence type="ECO:0000313" key="3">
    <source>
        <dbReference type="Proteomes" id="UP001221838"/>
    </source>
</evidence>
<evidence type="ECO:0000313" key="2">
    <source>
        <dbReference type="EMBL" id="MDC0708476.1"/>
    </source>
</evidence>
<accession>A0ABT5D484</accession>
<feature type="signal peptide" evidence="1">
    <location>
        <begin position="1"/>
        <end position="18"/>
    </location>
</feature>